<dbReference type="SUPFAM" id="SSF53092">
    <property type="entry name" value="Creatinase/prolidase N-terminal domain"/>
    <property type="match status" value="1"/>
</dbReference>
<evidence type="ECO:0000313" key="11">
    <source>
        <dbReference type="EMBL" id="TFY66879.1"/>
    </source>
</evidence>
<dbReference type="SUPFAM" id="SSF46785">
    <property type="entry name" value="Winged helix' DNA-binding domain"/>
    <property type="match status" value="1"/>
</dbReference>
<dbReference type="InterPro" id="IPR016461">
    <property type="entry name" value="COMT-like"/>
</dbReference>
<dbReference type="InterPro" id="IPR052433">
    <property type="entry name" value="X-Pro_dipept-like"/>
</dbReference>
<dbReference type="Gene3D" id="3.90.230.10">
    <property type="entry name" value="Creatinase/methionine aminopeptidase superfamily"/>
    <property type="match status" value="1"/>
</dbReference>
<reference evidence="11 12" key="1">
    <citation type="submission" date="2019-02" db="EMBL/GenBank/DDBJ databases">
        <title>Genome sequencing of the rare red list fungi Dentipellis fragilis.</title>
        <authorList>
            <person name="Buettner E."/>
            <person name="Kellner H."/>
        </authorList>
    </citation>
    <scope>NUCLEOTIDE SEQUENCE [LARGE SCALE GENOMIC DNA]</scope>
    <source>
        <strain evidence="11 12">DSM 105465</strain>
    </source>
</reference>
<evidence type="ECO:0000256" key="5">
    <source>
        <dbReference type="ARBA" id="ARBA00022691"/>
    </source>
</evidence>
<evidence type="ECO:0000313" key="12">
    <source>
        <dbReference type="Proteomes" id="UP000298327"/>
    </source>
</evidence>
<dbReference type="PANTHER" id="PTHR43226:SF4">
    <property type="entry name" value="XAA-PRO AMINOPEPTIDASE 3"/>
    <property type="match status" value="1"/>
</dbReference>
<dbReference type="PROSITE" id="PS51683">
    <property type="entry name" value="SAM_OMT_II"/>
    <property type="match status" value="1"/>
</dbReference>
<evidence type="ECO:0000256" key="4">
    <source>
        <dbReference type="ARBA" id="ARBA00022679"/>
    </source>
</evidence>
<dbReference type="Gene3D" id="1.10.10.10">
    <property type="entry name" value="Winged helix-like DNA-binding domain superfamily/Winged helix DNA-binding domain"/>
    <property type="match status" value="1"/>
</dbReference>
<keyword evidence="12" id="KW-1185">Reference proteome</keyword>
<feature type="domain" description="Aminopeptidase P N-terminal" evidence="10">
    <location>
        <begin position="562"/>
        <end position="697"/>
    </location>
</feature>
<dbReference type="Pfam" id="PF05195">
    <property type="entry name" value="AMP_N"/>
    <property type="match status" value="1"/>
</dbReference>
<dbReference type="InterPro" id="IPR000994">
    <property type="entry name" value="Pept_M24"/>
</dbReference>
<keyword evidence="3" id="KW-0489">Methyltransferase</keyword>
<sequence>MLDAETTATRKSELRALLSLINKSAEEAIAAYDKTGHDIPSLDTPSDYPADSIELKKAMRLLDGACTQLCSTLAPPTYTIFTRAMSALELASLRVAVEAKVADILEAHPEGLHVNEIGAKTNIDGGKLARTLRCLSARHVFREVSADTFANNRLSLYIRSHAPMASLVLMQSDELNKYALSWLYEALTDPTYGKSYDQKHTAFCYGIRNELPNSTLFDWYTQHPEYSERFGRAMVAMASVTDASMIVGQYPWHALPAGSTVCDVGGGIGSVLIKIASHHPHLHLTLQDLPNVIEQARGFWTNEYPKAAEEGRIDFVPIDFFADAPVQGSDIYHIRQVLHDWPDADCVKILKNIRKAMGPNSRLLINEFILQPTTRSEGLSDFVNLAPRPLLPNFGEGSIRKYLQDVNMMAVLNAKERTVDELCIIGRQAGLELDGISLETCKILCTIHRLVVWTEIVGEIRQPPAGDEKATRARDALVVNWGDLNPRKGHLSMSVRSLSCTLARRTPRVLSAQSTPARAGSSRRKYATETDLLKVPKPARYGQPTFQSHPHLVQPNEVTPGIPAEEYERRRRELMEDLPEGSLVVSVAGQVKYMSGGIFYKFRQASDFWYLTGFEEPDSAVILEKNGGPRGYRMIMYSMGRDPVKEKWDGARTNFDDVVTLFRADEARSIDDLPLDLKNHLYKAPHVYVDLPSSRRERVARPSAKSLLKYLVGSGSAKGPHESILEGLSANRRKPLAPLVGKLRSVKSKSEQVVMKSAADISGTAHAKTMRYAQSGSQRPAYVPVVASGENGLIIHYTKNDNLLQDGELVLVDAGCEYNGYASDITRTFPANGRFTEPQRELYSALLSVQKACIELCIASNGHSMNDLHYRSVELLRQELKQIGFDLGWQSGVLERVLYPHYLSHSIGVDLHESGAFDRSARLKEGMVITIEPGVYVPKDPAFPKHFQGLGIRIEDEVLIGKEHPVVLSSAAPKEIVDVEGACQGLLGLEPL</sequence>
<dbReference type="GO" id="GO:0006508">
    <property type="term" value="P:proteolysis"/>
    <property type="evidence" value="ECO:0007669"/>
    <property type="project" value="TreeGrafter"/>
</dbReference>
<dbReference type="CDD" id="cd02440">
    <property type="entry name" value="AdoMet_MTases"/>
    <property type="match status" value="1"/>
</dbReference>
<dbReference type="InterPro" id="IPR001131">
    <property type="entry name" value="Peptidase_M24B_aminopep-P_CS"/>
</dbReference>
<dbReference type="SUPFAM" id="SSF55920">
    <property type="entry name" value="Creatinase/aminopeptidase"/>
    <property type="match status" value="1"/>
</dbReference>
<keyword evidence="4" id="KW-0808">Transferase</keyword>
<dbReference type="Gene3D" id="3.40.50.150">
    <property type="entry name" value="Vaccinia Virus protein VP39"/>
    <property type="match status" value="1"/>
</dbReference>
<evidence type="ECO:0000256" key="8">
    <source>
        <dbReference type="ARBA" id="ARBA00023211"/>
    </source>
</evidence>
<dbReference type="InterPro" id="IPR029063">
    <property type="entry name" value="SAM-dependent_MTases_sf"/>
</dbReference>
<dbReference type="InterPro" id="IPR036388">
    <property type="entry name" value="WH-like_DNA-bd_sf"/>
</dbReference>
<accession>A0A4Y9Z0H3</accession>
<dbReference type="GO" id="GO:0070006">
    <property type="term" value="F:metalloaminopeptidase activity"/>
    <property type="evidence" value="ECO:0007669"/>
    <property type="project" value="InterPro"/>
</dbReference>
<dbReference type="PROSITE" id="PS00491">
    <property type="entry name" value="PROLINE_PEPTIDASE"/>
    <property type="match status" value="1"/>
</dbReference>
<dbReference type="Proteomes" id="UP000298327">
    <property type="component" value="Unassembled WGS sequence"/>
</dbReference>
<evidence type="ECO:0000256" key="1">
    <source>
        <dbReference type="ARBA" id="ARBA00001936"/>
    </source>
</evidence>
<dbReference type="GO" id="GO:0032259">
    <property type="term" value="P:methylation"/>
    <property type="evidence" value="ECO:0007669"/>
    <property type="project" value="UniProtKB-KW"/>
</dbReference>
<dbReference type="GO" id="GO:0008171">
    <property type="term" value="F:O-methyltransferase activity"/>
    <property type="evidence" value="ECO:0007669"/>
    <property type="project" value="InterPro"/>
</dbReference>
<organism evidence="11 12">
    <name type="scientific">Dentipellis fragilis</name>
    <dbReference type="NCBI Taxonomy" id="205917"/>
    <lineage>
        <taxon>Eukaryota</taxon>
        <taxon>Fungi</taxon>
        <taxon>Dikarya</taxon>
        <taxon>Basidiomycota</taxon>
        <taxon>Agaricomycotina</taxon>
        <taxon>Agaricomycetes</taxon>
        <taxon>Russulales</taxon>
        <taxon>Hericiaceae</taxon>
        <taxon>Dentipellis</taxon>
    </lineage>
</organism>
<evidence type="ECO:0000256" key="2">
    <source>
        <dbReference type="ARBA" id="ARBA00008766"/>
    </source>
</evidence>
<evidence type="ECO:0000259" key="10">
    <source>
        <dbReference type="SMART" id="SM01011"/>
    </source>
</evidence>
<dbReference type="AlphaFoldDB" id="A0A4Y9Z0H3"/>
<dbReference type="SMART" id="SM01011">
    <property type="entry name" value="AMP_N"/>
    <property type="match status" value="1"/>
</dbReference>
<dbReference type="InterPro" id="IPR036390">
    <property type="entry name" value="WH_DNA-bd_sf"/>
</dbReference>
<comment type="cofactor">
    <cofactor evidence="1">
        <name>Mn(2+)</name>
        <dbReference type="ChEBI" id="CHEBI:29035"/>
    </cofactor>
</comment>
<gene>
    <name evidence="11" type="ORF">EVG20_g4219</name>
</gene>
<keyword evidence="6 9" id="KW-0479">Metal-binding</keyword>
<protein>
    <recommendedName>
        <fullName evidence="10">Aminopeptidase P N-terminal domain-containing protein</fullName>
    </recommendedName>
</protein>
<dbReference type="InterPro" id="IPR036005">
    <property type="entry name" value="Creatinase/aminopeptidase-like"/>
</dbReference>
<evidence type="ECO:0000256" key="9">
    <source>
        <dbReference type="RuleBase" id="RU000590"/>
    </source>
</evidence>
<keyword evidence="8" id="KW-0464">Manganese</keyword>
<dbReference type="Pfam" id="PF00891">
    <property type="entry name" value="Methyltransf_2"/>
    <property type="match status" value="1"/>
</dbReference>
<comment type="similarity">
    <text evidence="2 9">Belongs to the peptidase M24B family.</text>
</comment>
<name>A0A4Y9Z0H3_9AGAM</name>
<keyword evidence="7" id="KW-0378">Hydrolase</keyword>
<evidence type="ECO:0000256" key="6">
    <source>
        <dbReference type="ARBA" id="ARBA00022723"/>
    </source>
</evidence>
<dbReference type="STRING" id="205917.A0A4Y9Z0H3"/>
<dbReference type="Pfam" id="PF00557">
    <property type="entry name" value="Peptidase_M24"/>
    <property type="match status" value="1"/>
</dbReference>
<dbReference type="Gene3D" id="3.40.350.10">
    <property type="entry name" value="Creatinase/prolidase N-terminal domain"/>
    <property type="match status" value="1"/>
</dbReference>
<dbReference type="OrthoDB" id="4215474at2759"/>
<dbReference type="EMBL" id="SEOQ01000211">
    <property type="protein sequence ID" value="TFY66879.1"/>
    <property type="molecule type" value="Genomic_DNA"/>
</dbReference>
<comment type="caution">
    <text evidence="11">The sequence shown here is derived from an EMBL/GenBank/DDBJ whole genome shotgun (WGS) entry which is preliminary data.</text>
</comment>
<proteinExistence type="inferred from homology"/>
<dbReference type="InterPro" id="IPR001077">
    <property type="entry name" value="COMT_C"/>
</dbReference>
<evidence type="ECO:0000256" key="7">
    <source>
        <dbReference type="ARBA" id="ARBA00022801"/>
    </source>
</evidence>
<dbReference type="SUPFAM" id="SSF53335">
    <property type="entry name" value="S-adenosyl-L-methionine-dependent methyltransferases"/>
    <property type="match status" value="1"/>
</dbReference>
<dbReference type="PANTHER" id="PTHR43226">
    <property type="entry name" value="XAA-PRO AMINOPEPTIDASE 3"/>
    <property type="match status" value="1"/>
</dbReference>
<dbReference type="GO" id="GO:0005739">
    <property type="term" value="C:mitochondrion"/>
    <property type="evidence" value="ECO:0007669"/>
    <property type="project" value="TreeGrafter"/>
</dbReference>
<dbReference type="InterPro" id="IPR007865">
    <property type="entry name" value="Aminopep_P_N"/>
</dbReference>
<dbReference type="InterPro" id="IPR029149">
    <property type="entry name" value="Creatin/AminoP/Spt16_N"/>
</dbReference>
<evidence type="ECO:0000256" key="3">
    <source>
        <dbReference type="ARBA" id="ARBA00022603"/>
    </source>
</evidence>
<dbReference type="GO" id="GO:0030145">
    <property type="term" value="F:manganese ion binding"/>
    <property type="evidence" value="ECO:0007669"/>
    <property type="project" value="InterPro"/>
</dbReference>
<keyword evidence="5" id="KW-0949">S-adenosyl-L-methionine</keyword>